<dbReference type="PANTHER" id="PTHR30461">
    <property type="entry name" value="DNA-INVERTASE FROM LAMBDOID PROPHAGE"/>
    <property type="match status" value="1"/>
</dbReference>
<dbReference type="KEGG" id="coy:HF329_27925"/>
<accession>A0AAE6ZLH2</accession>
<dbReference type="PROSITE" id="PS51736">
    <property type="entry name" value="RECOMBINASES_3"/>
    <property type="match status" value="1"/>
</dbReference>
<evidence type="ECO:0000259" key="4">
    <source>
        <dbReference type="PROSITE" id="PS51736"/>
    </source>
</evidence>
<sequence>MDEAIGYIRKSTKDQSHYSLEYQEEHIRAFCERNKVGLKALFVDDGESSYTFDRPDYKALEKFIVEHKKTVRYLIVLDHDRFSRNLPEALMKIDQLEKRFNLKVIATNESLDIDTNDPMVFMSRAFKYLVANQELFTIRRRAKMGIRQAQMQGRYVNQAPFGYVNEKRSNGRGIIQVDKTNAHIVKKIFRDYLSGIPVYLIYKEVLSLGFPQRGNSSIPRILSNPLYAGLVRVNASNTEEERFVKGLHEPIIPEEQFWRAYEMIQKKRPQKSQPKDEFPLRGLLHSSCCGTPMTAGWTKGRNKYYLYYRCIKHGNINIPGDLLHEKFGQLLRGLSFTKQQKDLIKKMVEEGVSHIAVVNKKRLDTSKQALEKLEEQLTKTEAKFINDEINAATYKKWQAKFATDRMRLTAEIKELQGIGREQVSDMMKFLPDLLDLQAIFERSSVSQKHALIREIFSGKLIFEKGYFKVKTINPAFGHNLSRLKEDRVLEVEHPPNIWDTRSISNSDKANILGHLQGIFALLNKNRTSVKHSKKL</sequence>
<evidence type="ECO:0000259" key="5">
    <source>
        <dbReference type="PROSITE" id="PS51737"/>
    </source>
</evidence>
<dbReference type="Proteomes" id="UP000502421">
    <property type="component" value="Chromosome"/>
</dbReference>
<dbReference type="SMART" id="SM00857">
    <property type="entry name" value="Resolvase"/>
    <property type="match status" value="1"/>
</dbReference>
<dbReference type="SUPFAM" id="SSF53041">
    <property type="entry name" value="Resolvase-like"/>
    <property type="match status" value="1"/>
</dbReference>
<dbReference type="InterPro" id="IPR036162">
    <property type="entry name" value="Resolvase-like_N_sf"/>
</dbReference>
<dbReference type="GO" id="GO:0000150">
    <property type="term" value="F:DNA strand exchange activity"/>
    <property type="evidence" value="ECO:0007669"/>
    <property type="project" value="InterPro"/>
</dbReference>
<organism evidence="6 8">
    <name type="scientific">Chitinophaga oryzae</name>
    <dbReference type="NCBI Taxonomy" id="2725414"/>
    <lineage>
        <taxon>Bacteria</taxon>
        <taxon>Pseudomonadati</taxon>
        <taxon>Bacteroidota</taxon>
        <taxon>Chitinophagia</taxon>
        <taxon>Chitinophagales</taxon>
        <taxon>Chitinophagaceae</taxon>
        <taxon>Chitinophaga</taxon>
    </lineage>
</organism>
<dbReference type="Pfam" id="PF00239">
    <property type="entry name" value="Resolvase"/>
    <property type="match status" value="1"/>
</dbReference>
<proteinExistence type="predicted"/>
<feature type="domain" description="Recombinase" evidence="5">
    <location>
        <begin position="160"/>
        <end position="270"/>
    </location>
</feature>
<dbReference type="GO" id="GO:0003677">
    <property type="term" value="F:DNA binding"/>
    <property type="evidence" value="ECO:0007669"/>
    <property type="project" value="UniProtKB-KW"/>
</dbReference>
<dbReference type="EMBL" id="CP051204">
    <property type="protein sequence ID" value="QJB41438.1"/>
    <property type="molecule type" value="Genomic_DNA"/>
</dbReference>
<keyword evidence="1" id="KW-0238">DNA-binding</keyword>
<dbReference type="Gene3D" id="3.90.1750.20">
    <property type="entry name" value="Putative Large Serine Recombinase, Chain B, Domain 2"/>
    <property type="match status" value="1"/>
</dbReference>
<dbReference type="AlphaFoldDB" id="A0AAE6ZLH2"/>
<evidence type="ECO:0000313" key="6">
    <source>
        <dbReference type="EMBL" id="QJB34927.1"/>
    </source>
</evidence>
<reference evidence="6" key="2">
    <citation type="submission" date="2020-09" db="EMBL/GenBank/DDBJ databases">
        <authorList>
            <person name="Kittiwongwattana C."/>
        </authorList>
    </citation>
    <scope>NUCLEOTIDE SEQUENCE</scope>
    <source>
        <strain evidence="7">1303</strain>
        <strain evidence="6">1310</strain>
    </source>
</reference>
<feature type="coiled-coil region" evidence="3">
    <location>
        <begin position="356"/>
        <end position="390"/>
    </location>
</feature>
<name>A0AAE6ZLH2_9BACT</name>
<dbReference type="PROSITE" id="PS51737">
    <property type="entry name" value="RECOMBINASE_DNA_BIND"/>
    <property type="match status" value="1"/>
</dbReference>
<keyword evidence="9" id="KW-1185">Reference proteome</keyword>
<dbReference type="Pfam" id="PF07508">
    <property type="entry name" value="Recombinase"/>
    <property type="match status" value="1"/>
</dbReference>
<dbReference type="Gene3D" id="3.40.50.1390">
    <property type="entry name" value="Resolvase, N-terminal catalytic domain"/>
    <property type="match status" value="1"/>
</dbReference>
<evidence type="ECO:0000313" key="9">
    <source>
        <dbReference type="Proteomes" id="UP000503144"/>
    </source>
</evidence>
<dbReference type="RefSeq" id="WP_168809484.1">
    <property type="nucleotide sequence ID" value="NZ_CP051204.2"/>
</dbReference>
<dbReference type="InterPro" id="IPR006119">
    <property type="entry name" value="Resolv_N"/>
</dbReference>
<keyword evidence="2" id="KW-0233">DNA recombination</keyword>
<dbReference type="InterPro" id="IPR038109">
    <property type="entry name" value="DNA_bind_recomb_sf"/>
</dbReference>
<feature type="domain" description="Resolvase/invertase-type recombinase catalytic" evidence="4">
    <location>
        <begin position="3"/>
        <end position="153"/>
    </location>
</feature>
<dbReference type="CDD" id="cd00338">
    <property type="entry name" value="Ser_Recombinase"/>
    <property type="match status" value="1"/>
</dbReference>
<evidence type="ECO:0000313" key="7">
    <source>
        <dbReference type="EMBL" id="QJB41438.1"/>
    </source>
</evidence>
<keyword evidence="3" id="KW-0175">Coiled coil</keyword>
<evidence type="ECO:0000256" key="3">
    <source>
        <dbReference type="SAM" id="Coils"/>
    </source>
</evidence>
<gene>
    <name evidence="7" type="ORF">HF324_27785</name>
    <name evidence="6" type="ORF">HF329_27925</name>
</gene>
<dbReference type="Proteomes" id="UP000503144">
    <property type="component" value="Chromosome"/>
</dbReference>
<evidence type="ECO:0000256" key="1">
    <source>
        <dbReference type="ARBA" id="ARBA00023125"/>
    </source>
</evidence>
<evidence type="ECO:0000256" key="2">
    <source>
        <dbReference type="ARBA" id="ARBA00023172"/>
    </source>
</evidence>
<protein>
    <submittedName>
        <fullName evidence="6">Recombinase family protein</fullName>
    </submittedName>
</protein>
<dbReference type="InterPro" id="IPR011109">
    <property type="entry name" value="DNA_bind_recombinase_dom"/>
</dbReference>
<evidence type="ECO:0000313" key="8">
    <source>
        <dbReference type="Proteomes" id="UP000502421"/>
    </source>
</evidence>
<dbReference type="PANTHER" id="PTHR30461:SF2">
    <property type="entry name" value="SERINE RECOMBINASE PINE-RELATED"/>
    <property type="match status" value="1"/>
</dbReference>
<dbReference type="EMBL" id="CP051205">
    <property type="protein sequence ID" value="QJB34927.1"/>
    <property type="molecule type" value="Genomic_DNA"/>
</dbReference>
<dbReference type="InterPro" id="IPR050639">
    <property type="entry name" value="SSR_resolvase"/>
</dbReference>
<reference evidence="8" key="1">
    <citation type="submission" date="2020-04" db="EMBL/GenBank/DDBJ databases">
        <authorList>
            <person name="Kittiwongwattana C."/>
        </authorList>
    </citation>
    <scope>NUCLEOTIDE SEQUENCE [LARGE SCALE GENOMIC DNA]</scope>
    <source>
        <strain evidence="8">1310</strain>
    </source>
</reference>